<feature type="transmembrane region" description="Helical" evidence="1">
    <location>
        <begin position="172"/>
        <end position="193"/>
    </location>
</feature>
<comment type="caution">
    <text evidence="2">The sequence shown here is derived from an EMBL/GenBank/DDBJ whole genome shotgun (WGS) entry which is preliminary data.</text>
</comment>
<keyword evidence="3" id="KW-1185">Reference proteome</keyword>
<reference evidence="3" key="1">
    <citation type="journal article" date="2019" name="Int. J. Syst. Evol. Microbiol.">
        <title>The Global Catalogue of Microorganisms (GCM) 10K type strain sequencing project: providing services to taxonomists for standard genome sequencing and annotation.</title>
        <authorList>
            <consortium name="The Broad Institute Genomics Platform"/>
            <consortium name="The Broad Institute Genome Sequencing Center for Infectious Disease"/>
            <person name="Wu L."/>
            <person name="Ma J."/>
        </authorList>
    </citation>
    <scope>NUCLEOTIDE SEQUENCE [LARGE SCALE GENOMIC DNA]</scope>
    <source>
        <strain evidence="3">CCM 8931</strain>
    </source>
</reference>
<feature type="transmembrane region" description="Helical" evidence="1">
    <location>
        <begin position="21"/>
        <end position="43"/>
    </location>
</feature>
<feature type="transmembrane region" description="Helical" evidence="1">
    <location>
        <begin position="142"/>
        <end position="165"/>
    </location>
</feature>
<keyword evidence="1" id="KW-0812">Transmembrane</keyword>
<dbReference type="RefSeq" id="WP_137634905.1">
    <property type="nucleotide sequence ID" value="NZ_BJDL01000014.1"/>
</dbReference>
<dbReference type="Pfam" id="PF04854">
    <property type="entry name" value="DUF624"/>
    <property type="match status" value="1"/>
</dbReference>
<sequence length="201" mass="22829">MISTGLQKAFIRIYAIIKLSLLFWLFSFVGGLLFGIGPALLMISDLYHHNGWRYQLDTLKAATSLFKRYFKVGNGYFYSGAVILGLLLMNLWLAVQLRGIGFLILDFVLIFAILLFSCVFNNLIILAGAYQAQPRDLVKLALMQFFSNFFNVLKTIGGYGIIVVVTYKFPGLILFGTVPLVLIWTTFISRQWYQQLQTQLA</sequence>
<proteinExistence type="predicted"/>
<feature type="transmembrane region" description="Helical" evidence="1">
    <location>
        <begin position="107"/>
        <end position="130"/>
    </location>
</feature>
<protein>
    <submittedName>
        <fullName evidence="2">DUF624 domain-containing protein</fullName>
    </submittedName>
</protein>
<gene>
    <name evidence="2" type="ORF">ACFQ5L_02515</name>
</gene>
<organism evidence="2 3">
    <name type="scientific">Lactiplantibacillus songbeiensis</name>
    <dbReference type="NCBI Taxonomy" id="2559920"/>
    <lineage>
        <taxon>Bacteria</taxon>
        <taxon>Bacillati</taxon>
        <taxon>Bacillota</taxon>
        <taxon>Bacilli</taxon>
        <taxon>Lactobacillales</taxon>
        <taxon>Lactobacillaceae</taxon>
        <taxon>Lactiplantibacillus</taxon>
    </lineage>
</organism>
<evidence type="ECO:0000313" key="3">
    <source>
        <dbReference type="Proteomes" id="UP001597188"/>
    </source>
</evidence>
<dbReference type="InterPro" id="IPR006938">
    <property type="entry name" value="DUF624"/>
</dbReference>
<keyword evidence="1" id="KW-1133">Transmembrane helix</keyword>
<dbReference type="EMBL" id="JBHTOJ010000007">
    <property type="protein sequence ID" value="MFD1419831.1"/>
    <property type="molecule type" value="Genomic_DNA"/>
</dbReference>
<evidence type="ECO:0000313" key="2">
    <source>
        <dbReference type="EMBL" id="MFD1419831.1"/>
    </source>
</evidence>
<dbReference type="Proteomes" id="UP001597188">
    <property type="component" value="Unassembled WGS sequence"/>
</dbReference>
<feature type="transmembrane region" description="Helical" evidence="1">
    <location>
        <begin position="75"/>
        <end position="95"/>
    </location>
</feature>
<evidence type="ECO:0000256" key="1">
    <source>
        <dbReference type="SAM" id="Phobius"/>
    </source>
</evidence>
<accession>A0ABW4BX77</accession>
<keyword evidence="1" id="KW-0472">Membrane</keyword>
<name>A0ABW4BX77_9LACO</name>